<evidence type="ECO:0000313" key="4">
    <source>
        <dbReference type="EMBL" id="KKT70010.1"/>
    </source>
</evidence>
<sequence>MGVYPTYELLIRLPGKTLEIAYTRDGLRNKGLVDILAIAKKAGVHTFENAQLVGKIAKREGAYVVAAFKKGLPRLEPGTNHVVLVNPSDMGNLGTTIRTMASFGINNLAIIKPSADVFDPKTVRASMGSLFQMRFDYFSSYADYRTKFHNHLYTFVTGSQDMLAATNFVSPYALVFGNEGSGLDKDISKHGQPVSIEQTTSTDSLNVTVTVGIVLHTVYTKTAPTR</sequence>
<dbReference type="InterPro" id="IPR029028">
    <property type="entry name" value="Alpha/beta_knot_MTases"/>
</dbReference>
<dbReference type="GO" id="GO:0008173">
    <property type="term" value="F:RNA methyltransferase activity"/>
    <property type="evidence" value="ECO:0007669"/>
    <property type="project" value="InterPro"/>
</dbReference>
<dbReference type="PANTHER" id="PTHR43191:SF2">
    <property type="entry name" value="RRNA METHYLTRANSFERASE 3, MITOCHONDRIAL"/>
    <property type="match status" value="1"/>
</dbReference>
<comment type="caution">
    <text evidence="4">The sequence shown here is derived from an EMBL/GenBank/DDBJ whole genome shotgun (WGS) entry which is preliminary data.</text>
</comment>
<dbReference type="CDD" id="cd18082">
    <property type="entry name" value="SpoU-like_family"/>
    <property type="match status" value="1"/>
</dbReference>
<dbReference type="Pfam" id="PF00588">
    <property type="entry name" value="SpoU_methylase"/>
    <property type="match status" value="1"/>
</dbReference>
<dbReference type="Gene3D" id="3.40.1280.10">
    <property type="match status" value="1"/>
</dbReference>
<dbReference type="AlphaFoldDB" id="A0A0G1JFC4"/>
<dbReference type="PANTHER" id="PTHR43191">
    <property type="entry name" value="RRNA METHYLTRANSFERASE 3"/>
    <property type="match status" value="1"/>
</dbReference>
<keyword evidence="2 4" id="KW-0808">Transferase</keyword>
<dbReference type="InterPro" id="IPR051259">
    <property type="entry name" value="rRNA_Methyltransferase"/>
</dbReference>
<protein>
    <submittedName>
        <fullName evidence="4">RNA methyltransferase, TrmH family</fullName>
    </submittedName>
</protein>
<dbReference type="InterPro" id="IPR001537">
    <property type="entry name" value="SpoU_MeTrfase"/>
</dbReference>
<dbReference type="GO" id="GO:0032259">
    <property type="term" value="P:methylation"/>
    <property type="evidence" value="ECO:0007669"/>
    <property type="project" value="UniProtKB-KW"/>
</dbReference>
<organism evidence="4 5">
    <name type="scientific">candidate division WWE3 bacterium GW2011_GWB1_44_4</name>
    <dbReference type="NCBI Taxonomy" id="1619116"/>
    <lineage>
        <taxon>Bacteria</taxon>
        <taxon>Katanobacteria</taxon>
    </lineage>
</organism>
<evidence type="ECO:0000256" key="2">
    <source>
        <dbReference type="ARBA" id="ARBA00022679"/>
    </source>
</evidence>
<proteinExistence type="predicted"/>
<dbReference type="Proteomes" id="UP000034783">
    <property type="component" value="Unassembled WGS sequence"/>
</dbReference>
<evidence type="ECO:0000259" key="3">
    <source>
        <dbReference type="Pfam" id="PF00588"/>
    </source>
</evidence>
<name>A0A0G1JFC4_UNCKA</name>
<reference evidence="4 5" key="1">
    <citation type="journal article" date="2015" name="Nature">
        <title>rRNA introns, odd ribosomes, and small enigmatic genomes across a large radiation of phyla.</title>
        <authorList>
            <person name="Brown C.T."/>
            <person name="Hug L.A."/>
            <person name="Thomas B.C."/>
            <person name="Sharon I."/>
            <person name="Castelle C.J."/>
            <person name="Singh A."/>
            <person name="Wilkins M.J."/>
            <person name="Williams K.H."/>
            <person name="Banfield J.F."/>
        </authorList>
    </citation>
    <scope>NUCLEOTIDE SEQUENCE [LARGE SCALE GENOMIC DNA]</scope>
</reference>
<gene>
    <name evidence="4" type="ORF">UW65_C0005G0005</name>
</gene>
<keyword evidence="1 4" id="KW-0489">Methyltransferase</keyword>
<dbReference type="GO" id="GO:0006396">
    <property type="term" value="P:RNA processing"/>
    <property type="evidence" value="ECO:0007669"/>
    <property type="project" value="InterPro"/>
</dbReference>
<dbReference type="GO" id="GO:0003723">
    <property type="term" value="F:RNA binding"/>
    <property type="evidence" value="ECO:0007669"/>
    <property type="project" value="InterPro"/>
</dbReference>
<evidence type="ECO:0000313" key="5">
    <source>
        <dbReference type="Proteomes" id="UP000034783"/>
    </source>
</evidence>
<accession>A0A0G1JFC4</accession>
<dbReference type="EMBL" id="LCJD01000005">
    <property type="protein sequence ID" value="KKT70010.1"/>
    <property type="molecule type" value="Genomic_DNA"/>
</dbReference>
<evidence type="ECO:0000256" key="1">
    <source>
        <dbReference type="ARBA" id="ARBA00022603"/>
    </source>
</evidence>
<dbReference type="InterPro" id="IPR029026">
    <property type="entry name" value="tRNA_m1G_MTases_N"/>
</dbReference>
<dbReference type="SUPFAM" id="SSF75217">
    <property type="entry name" value="alpha/beta knot"/>
    <property type="match status" value="1"/>
</dbReference>
<dbReference type="PATRIC" id="fig|1619116.3.peg.90"/>
<feature type="domain" description="tRNA/rRNA methyltransferase SpoU type" evidence="3">
    <location>
        <begin position="81"/>
        <end position="216"/>
    </location>
</feature>